<evidence type="ECO:0000313" key="11">
    <source>
        <dbReference type="EMBL" id="KAA6415841.1"/>
    </source>
</evidence>
<evidence type="ECO:0000313" key="12">
    <source>
        <dbReference type="Proteomes" id="UP000324767"/>
    </source>
</evidence>
<feature type="domain" description="Lumazine-binding" evidence="10">
    <location>
        <begin position="104"/>
        <end position="203"/>
    </location>
</feature>
<dbReference type="EMBL" id="VXIT01000001">
    <property type="protein sequence ID" value="KAA6415841.1"/>
    <property type="molecule type" value="Genomic_DNA"/>
</dbReference>
<comment type="function">
    <text evidence="1">Catalyzes the dismutation of two molecules of 6,7-dimethyl-8-ribityllumazine, resulting in the formation of riboflavin and 5-amino-6-(D-ribitylamino)uracil.</text>
</comment>
<dbReference type="NCBIfam" id="NF006767">
    <property type="entry name" value="PRK09289.1"/>
    <property type="match status" value="1"/>
</dbReference>
<dbReference type="NCBIfam" id="TIGR00187">
    <property type="entry name" value="ribE"/>
    <property type="match status" value="1"/>
</dbReference>
<dbReference type="PROSITE" id="PS51177">
    <property type="entry name" value="LUMAZINE_BIND"/>
    <property type="match status" value="2"/>
</dbReference>
<evidence type="ECO:0000256" key="3">
    <source>
        <dbReference type="ARBA" id="ARBA00011233"/>
    </source>
</evidence>
<comment type="pathway">
    <text evidence="2">Cofactor biosynthesis; riboflavin biosynthesis; riboflavin from 2-hydroxy-3-oxobutyl phosphate and 5-amino-6-(D-ribitylamino)uracil: step 2/2.</text>
</comment>
<evidence type="ECO:0000256" key="6">
    <source>
        <dbReference type="ARBA" id="ARBA00022619"/>
    </source>
</evidence>
<dbReference type="Proteomes" id="UP000324767">
    <property type="component" value="Unassembled WGS sequence"/>
</dbReference>
<proteinExistence type="predicted"/>
<evidence type="ECO:0000259" key="10">
    <source>
        <dbReference type="PROSITE" id="PS51177"/>
    </source>
</evidence>
<dbReference type="InterPro" id="IPR001783">
    <property type="entry name" value="Lumazine-bd"/>
</dbReference>
<dbReference type="OrthoDB" id="10258924at2759"/>
<dbReference type="Gene3D" id="2.40.30.20">
    <property type="match status" value="2"/>
</dbReference>
<evidence type="ECO:0000256" key="9">
    <source>
        <dbReference type="PROSITE-ProRule" id="PRU00524"/>
    </source>
</evidence>
<dbReference type="Pfam" id="PF00677">
    <property type="entry name" value="Lum_binding"/>
    <property type="match status" value="2"/>
</dbReference>
<comment type="subunit">
    <text evidence="3">Homotrimer.</text>
</comment>
<keyword evidence="7" id="KW-0808">Transferase</keyword>
<feature type="repeat" description="Lumazine-binding" evidence="9">
    <location>
        <begin position="1"/>
        <end position="103"/>
    </location>
</feature>
<gene>
    <name evidence="11" type="ORF">FRX48_00559</name>
</gene>
<dbReference type="PANTHER" id="PTHR21098:SF0">
    <property type="entry name" value="RIBOFLAVIN SYNTHASE"/>
    <property type="match status" value="1"/>
</dbReference>
<dbReference type="InterPro" id="IPR023366">
    <property type="entry name" value="ATP_synth_asu-like_sf"/>
</dbReference>
<reference evidence="11 12" key="1">
    <citation type="submission" date="2019-09" db="EMBL/GenBank/DDBJ databases">
        <title>The hologenome of the rock-dwelling lichen Lasallia pustulata.</title>
        <authorList>
            <person name="Greshake Tzovaras B."/>
            <person name="Segers F."/>
            <person name="Bicker A."/>
            <person name="Dal Grande F."/>
            <person name="Otte J."/>
            <person name="Hankeln T."/>
            <person name="Schmitt I."/>
            <person name="Ebersberger I."/>
        </authorList>
    </citation>
    <scope>NUCLEOTIDE SEQUENCE [LARGE SCALE GENOMIC DNA]</scope>
    <source>
        <strain evidence="11">A1-1</strain>
    </source>
</reference>
<keyword evidence="8" id="KW-0677">Repeat</keyword>
<name>A0A5M8Q4A5_9LECA</name>
<feature type="repeat" description="Lumazine-binding" evidence="9">
    <location>
        <begin position="104"/>
        <end position="203"/>
    </location>
</feature>
<dbReference type="SUPFAM" id="SSF63380">
    <property type="entry name" value="Riboflavin synthase domain-like"/>
    <property type="match status" value="2"/>
</dbReference>
<protein>
    <recommendedName>
        <fullName evidence="5">Riboflavin synthase</fullName>
        <ecNumber evidence="4">2.5.1.9</ecNumber>
    </recommendedName>
</protein>
<evidence type="ECO:0000256" key="1">
    <source>
        <dbReference type="ARBA" id="ARBA00002803"/>
    </source>
</evidence>
<dbReference type="PIRSF" id="PIRSF000498">
    <property type="entry name" value="Riboflavin_syn_A"/>
    <property type="match status" value="1"/>
</dbReference>
<accession>A0A5M8Q4A5</accession>
<dbReference type="FunFam" id="2.40.30.20:FF:000004">
    <property type="entry name" value="Riboflavin synthase, alpha subunit"/>
    <property type="match status" value="1"/>
</dbReference>
<evidence type="ECO:0000256" key="8">
    <source>
        <dbReference type="ARBA" id="ARBA00022737"/>
    </source>
</evidence>
<dbReference type="FunFam" id="2.40.30.20:FF:000006">
    <property type="entry name" value="Riboflavin synthase, alpha subunit"/>
    <property type="match status" value="1"/>
</dbReference>
<organism evidence="11 12">
    <name type="scientific">Lasallia pustulata</name>
    <dbReference type="NCBI Taxonomy" id="136370"/>
    <lineage>
        <taxon>Eukaryota</taxon>
        <taxon>Fungi</taxon>
        <taxon>Dikarya</taxon>
        <taxon>Ascomycota</taxon>
        <taxon>Pezizomycotina</taxon>
        <taxon>Lecanoromycetes</taxon>
        <taxon>OSLEUM clade</taxon>
        <taxon>Umbilicariomycetidae</taxon>
        <taxon>Umbilicariales</taxon>
        <taxon>Umbilicariaceae</taxon>
        <taxon>Lasallia</taxon>
    </lineage>
</organism>
<dbReference type="EC" id="2.5.1.9" evidence="4"/>
<evidence type="ECO:0000256" key="2">
    <source>
        <dbReference type="ARBA" id="ARBA00004887"/>
    </source>
</evidence>
<dbReference type="CDD" id="cd00402">
    <property type="entry name" value="Riboflavin_synthase_like"/>
    <property type="match status" value="1"/>
</dbReference>
<sequence>MFTGIVETIATVSALDPQDNTLSGGGGTSLTITDCAPLLTDAHLGDSISINGTCLTITAFTASTFKVGVSPETLRRTNLGGLLPGSRVNLERAVSASTRMGGHFVQGHVDTVARIAAVTPDGNAVRFRLEPRDKAVLRWVVEKGYVALDGASLTVTRVEEGEGWCEVMLIAYTRERVVMGGKGEGEEVNVEVDMVGNVGAECSMEWTKLRKSLQMTSAGILIEGLLNCPILKVILSQALAL</sequence>
<dbReference type="InterPro" id="IPR017938">
    <property type="entry name" value="Riboflavin_synthase-like_b-brl"/>
</dbReference>
<dbReference type="InterPro" id="IPR026017">
    <property type="entry name" value="Lumazine-bd_dom"/>
</dbReference>
<dbReference type="GO" id="GO:0004746">
    <property type="term" value="F:riboflavin synthase activity"/>
    <property type="evidence" value="ECO:0007669"/>
    <property type="project" value="UniProtKB-EC"/>
</dbReference>
<evidence type="ECO:0000256" key="7">
    <source>
        <dbReference type="ARBA" id="ARBA00022679"/>
    </source>
</evidence>
<dbReference type="PANTHER" id="PTHR21098">
    <property type="entry name" value="RIBOFLAVIN SYNTHASE ALPHA CHAIN"/>
    <property type="match status" value="1"/>
</dbReference>
<feature type="domain" description="Lumazine-binding" evidence="10">
    <location>
        <begin position="1"/>
        <end position="103"/>
    </location>
</feature>
<keyword evidence="6" id="KW-0686">Riboflavin biosynthesis</keyword>
<dbReference type="AlphaFoldDB" id="A0A5M8Q4A5"/>
<dbReference type="GO" id="GO:0009231">
    <property type="term" value="P:riboflavin biosynthetic process"/>
    <property type="evidence" value="ECO:0007669"/>
    <property type="project" value="UniProtKB-KW"/>
</dbReference>
<comment type="caution">
    <text evidence="11">The sequence shown here is derived from an EMBL/GenBank/DDBJ whole genome shotgun (WGS) entry which is preliminary data.</text>
</comment>
<evidence type="ECO:0000256" key="5">
    <source>
        <dbReference type="ARBA" id="ARBA00013950"/>
    </source>
</evidence>
<evidence type="ECO:0000256" key="4">
    <source>
        <dbReference type="ARBA" id="ARBA00012827"/>
    </source>
</evidence>